<sequence>MQERYLPVIQLAVHLENGQCVFFSEETAQDMAVADPPTSTFTAFFYLCRSDPFTSTLFHIDVPRFYTWKNKSWKRRNRGTRQEEDEMFEAAVIGRMYTVSPRQGEWFFFLRFLLHHGQVPRSKYGDVEAGQFAEHLLDLGSENFPVCKEPDSIFVGNFGSCVTTQELIDAIFPNFVNNLSDQFWSF</sequence>
<dbReference type="EMBL" id="JAWDGP010006108">
    <property type="protein sequence ID" value="KAK3747085.1"/>
    <property type="molecule type" value="Genomic_DNA"/>
</dbReference>
<protein>
    <submittedName>
        <fullName evidence="1">Uncharacterized protein</fullName>
    </submittedName>
</protein>
<dbReference type="Proteomes" id="UP001283361">
    <property type="component" value="Unassembled WGS sequence"/>
</dbReference>
<dbReference type="AlphaFoldDB" id="A0AAE0YIF3"/>
<gene>
    <name evidence="1" type="ORF">RRG08_046472</name>
</gene>
<accession>A0AAE0YIF3</accession>
<keyword evidence="2" id="KW-1185">Reference proteome</keyword>
<evidence type="ECO:0000313" key="1">
    <source>
        <dbReference type="EMBL" id="KAK3747085.1"/>
    </source>
</evidence>
<evidence type="ECO:0000313" key="2">
    <source>
        <dbReference type="Proteomes" id="UP001283361"/>
    </source>
</evidence>
<reference evidence="1" key="1">
    <citation type="journal article" date="2023" name="G3 (Bethesda)">
        <title>A reference genome for the long-term kleptoplast-retaining sea slug Elysia crispata morphotype clarki.</title>
        <authorList>
            <person name="Eastman K.E."/>
            <person name="Pendleton A.L."/>
            <person name="Shaikh M.A."/>
            <person name="Suttiyut T."/>
            <person name="Ogas R."/>
            <person name="Tomko P."/>
            <person name="Gavelis G."/>
            <person name="Widhalm J.R."/>
            <person name="Wisecaver J.H."/>
        </authorList>
    </citation>
    <scope>NUCLEOTIDE SEQUENCE</scope>
    <source>
        <strain evidence="1">ECLA1</strain>
    </source>
</reference>
<proteinExistence type="predicted"/>
<organism evidence="1 2">
    <name type="scientific">Elysia crispata</name>
    <name type="common">lettuce slug</name>
    <dbReference type="NCBI Taxonomy" id="231223"/>
    <lineage>
        <taxon>Eukaryota</taxon>
        <taxon>Metazoa</taxon>
        <taxon>Spiralia</taxon>
        <taxon>Lophotrochozoa</taxon>
        <taxon>Mollusca</taxon>
        <taxon>Gastropoda</taxon>
        <taxon>Heterobranchia</taxon>
        <taxon>Euthyneura</taxon>
        <taxon>Panpulmonata</taxon>
        <taxon>Sacoglossa</taxon>
        <taxon>Placobranchoidea</taxon>
        <taxon>Plakobranchidae</taxon>
        <taxon>Elysia</taxon>
    </lineage>
</organism>
<comment type="caution">
    <text evidence="1">The sequence shown here is derived from an EMBL/GenBank/DDBJ whole genome shotgun (WGS) entry which is preliminary data.</text>
</comment>
<name>A0AAE0YIF3_9GAST</name>